<dbReference type="SUPFAM" id="SSF109854">
    <property type="entry name" value="DinB/YfiT-like putative metalloenzymes"/>
    <property type="match status" value="1"/>
</dbReference>
<dbReference type="RefSeq" id="WP_135011724.1">
    <property type="nucleotide sequence ID" value="NZ_JADGLK010000010.1"/>
</dbReference>
<reference evidence="1 2" key="1">
    <citation type="submission" date="2019-03" db="EMBL/GenBank/DDBJ databases">
        <title>Diversity of the mouse oral microbiome.</title>
        <authorList>
            <person name="Joseph S."/>
            <person name="Aduse-Opoku J."/>
            <person name="Curtis M."/>
            <person name="Wade W."/>
            <person name="Hashim A."/>
        </authorList>
    </citation>
    <scope>NUCLEOTIDE SEQUENCE [LARGE SCALE GENOMIC DNA]</scope>
    <source>
        <strain evidence="2">irhom_31</strain>
    </source>
</reference>
<dbReference type="Gene3D" id="1.20.120.450">
    <property type="entry name" value="dinb family like domain"/>
    <property type="match status" value="1"/>
</dbReference>
<gene>
    <name evidence="1" type="ORF">E4U03_04055</name>
</gene>
<accession>A0A4Y9F4M2</accession>
<evidence type="ECO:0000313" key="1">
    <source>
        <dbReference type="EMBL" id="TFU23138.1"/>
    </source>
</evidence>
<dbReference type="STRING" id="85336.A7979_05865"/>
<dbReference type="AlphaFoldDB" id="A0A4Y9F4M2"/>
<proteinExistence type="predicted"/>
<sequence length="72" mass="8596">MAGHLWFVEDYWREKILLSRTLPEPWASFDWEQDTDADWHLPLPLPQVLENLQASMEATRELLAERNWDSLS</sequence>
<evidence type="ECO:0000313" key="2">
    <source>
        <dbReference type="Proteomes" id="UP000297951"/>
    </source>
</evidence>
<dbReference type="OrthoDB" id="4548523at2"/>
<dbReference type="EMBL" id="SPQC01000010">
    <property type="protein sequence ID" value="TFU23138.1"/>
    <property type="molecule type" value="Genomic_DNA"/>
</dbReference>
<dbReference type="InterPro" id="IPR034660">
    <property type="entry name" value="DinB/YfiT-like"/>
</dbReference>
<organism evidence="1 2">
    <name type="scientific">Rothia nasimurium</name>
    <dbReference type="NCBI Taxonomy" id="85336"/>
    <lineage>
        <taxon>Bacteria</taxon>
        <taxon>Bacillati</taxon>
        <taxon>Actinomycetota</taxon>
        <taxon>Actinomycetes</taxon>
        <taxon>Micrococcales</taxon>
        <taxon>Micrococcaceae</taxon>
        <taxon>Rothia</taxon>
    </lineage>
</organism>
<dbReference type="Proteomes" id="UP000297951">
    <property type="component" value="Unassembled WGS sequence"/>
</dbReference>
<comment type="caution">
    <text evidence="1">The sequence shown here is derived from an EMBL/GenBank/DDBJ whole genome shotgun (WGS) entry which is preliminary data.</text>
</comment>
<protein>
    <submittedName>
        <fullName evidence="1">Uncharacterized protein</fullName>
    </submittedName>
</protein>
<name>A0A4Y9F4M2_9MICC</name>